<comment type="caution">
    <text evidence="1">The sequence shown here is derived from an EMBL/GenBank/DDBJ whole genome shotgun (WGS) entry which is preliminary data.</text>
</comment>
<proteinExistence type="predicted"/>
<gene>
    <name evidence="1" type="ORF">T12_5037</name>
</gene>
<dbReference type="Proteomes" id="UP000054783">
    <property type="component" value="Unassembled WGS sequence"/>
</dbReference>
<name>A0A0V1ADN8_9BILA</name>
<dbReference type="AlphaFoldDB" id="A0A0V1ADN8"/>
<protein>
    <submittedName>
        <fullName evidence="1">Uncharacterized protein</fullName>
    </submittedName>
</protein>
<dbReference type="EMBL" id="JYDQ01000006">
    <property type="protein sequence ID" value="KRY22928.1"/>
    <property type="molecule type" value="Genomic_DNA"/>
</dbReference>
<keyword evidence="2" id="KW-1185">Reference proteome</keyword>
<evidence type="ECO:0000313" key="1">
    <source>
        <dbReference type="EMBL" id="KRY22928.1"/>
    </source>
</evidence>
<evidence type="ECO:0000313" key="2">
    <source>
        <dbReference type="Proteomes" id="UP000054783"/>
    </source>
</evidence>
<reference evidence="1 2" key="1">
    <citation type="submission" date="2015-01" db="EMBL/GenBank/DDBJ databases">
        <title>Evolution of Trichinella species and genotypes.</title>
        <authorList>
            <person name="Korhonen P.K."/>
            <person name="Edoardo P."/>
            <person name="Giuseppe L.R."/>
            <person name="Gasser R.B."/>
        </authorList>
    </citation>
    <scope>NUCLEOTIDE SEQUENCE [LARGE SCALE GENOMIC DNA]</scope>
    <source>
        <strain evidence="1">ISS2496</strain>
    </source>
</reference>
<accession>A0A0V1ADN8</accession>
<sequence length="98" mass="10710">MCILFDTHNKSYLAFHKLVQNVLLGKPHVPVHSVYKTDRVNMKTSATKLILENRSIRSACGATAVNISTGLKLLPFLNILTQSFIPNSGEPSGIAVAF</sequence>
<organism evidence="1 2">
    <name type="scientific">Trichinella patagoniensis</name>
    <dbReference type="NCBI Taxonomy" id="990121"/>
    <lineage>
        <taxon>Eukaryota</taxon>
        <taxon>Metazoa</taxon>
        <taxon>Ecdysozoa</taxon>
        <taxon>Nematoda</taxon>
        <taxon>Enoplea</taxon>
        <taxon>Dorylaimia</taxon>
        <taxon>Trichinellida</taxon>
        <taxon>Trichinellidae</taxon>
        <taxon>Trichinella</taxon>
    </lineage>
</organism>